<protein>
    <recommendedName>
        <fullName evidence="4">Glycosyltransferase</fullName>
    </recommendedName>
</protein>
<organism evidence="2 3">
    <name type="scientific">Lysobacter yangpyeongensis</name>
    <dbReference type="NCBI Taxonomy" id="346182"/>
    <lineage>
        <taxon>Bacteria</taxon>
        <taxon>Pseudomonadati</taxon>
        <taxon>Pseudomonadota</taxon>
        <taxon>Gammaproteobacteria</taxon>
        <taxon>Lysobacterales</taxon>
        <taxon>Lysobacteraceae</taxon>
        <taxon>Lysobacter</taxon>
    </lineage>
</organism>
<keyword evidence="1" id="KW-0732">Signal</keyword>
<evidence type="ECO:0008006" key="4">
    <source>
        <dbReference type="Google" id="ProtNLM"/>
    </source>
</evidence>
<sequence length="226" mass="23912">MITHLRSTKPVLAFALAFACGAAGLVTPSATTLAADASPAVAGVPAAPRVGELRVAMRTLWEDHITYTRNYIISALADLPDKDAVAARLLANQDAIGAAIKPYYGEAAGDKLAGLLRDHILIATKVVDAAKTGDGDALSTRQAEWSANGKDIAAFLSGANPNWSRAELEAALQKHLDLTTGEVVARLNKDWEADIHSYDLGHQHMLMFADTLTTGIAKQFPSKVGK</sequence>
<reference evidence="3" key="1">
    <citation type="journal article" date="2019" name="Int. J. Syst. Evol. Microbiol.">
        <title>The Global Catalogue of Microorganisms (GCM) 10K type strain sequencing project: providing services to taxonomists for standard genome sequencing and annotation.</title>
        <authorList>
            <consortium name="The Broad Institute Genomics Platform"/>
            <consortium name="The Broad Institute Genome Sequencing Center for Infectious Disease"/>
            <person name="Wu L."/>
            <person name="Ma J."/>
        </authorList>
    </citation>
    <scope>NUCLEOTIDE SEQUENCE [LARGE SCALE GENOMIC DNA]</scope>
    <source>
        <strain evidence="3">KACC 11407</strain>
    </source>
</reference>
<keyword evidence="3" id="KW-1185">Reference proteome</keyword>
<evidence type="ECO:0000313" key="3">
    <source>
        <dbReference type="Proteomes" id="UP001596036"/>
    </source>
</evidence>
<comment type="caution">
    <text evidence="2">The sequence shown here is derived from an EMBL/GenBank/DDBJ whole genome shotgun (WGS) entry which is preliminary data.</text>
</comment>
<accession>A0ABW0SJX4</accession>
<dbReference type="RefSeq" id="WP_386753246.1">
    <property type="nucleotide sequence ID" value="NZ_JBHSNM010000001.1"/>
</dbReference>
<dbReference type="EMBL" id="JBHSNM010000001">
    <property type="protein sequence ID" value="MFC5569265.1"/>
    <property type="molecule type" value="Genomic_DNA"/>
</dbReference>
<evidence type="ECO:0000256" key="1">
    <source>
        <dbReference type="SAM" id="SignalP"/>
    </source>
</evidence>
<evidence type="ECO:0000313" key="2">
    <source>
        <dbReference type="EMBL" id="MFC5569265.1"/>
    </source>
</evidence>
<proteinExistence type="predicted"/>
<dbReference type="PROSITE" id="PS51257">
    <property type="entry name" value="PROKAR_LIPOPROTEIN"/>
    <property type="match status" value="1"/>
</dbReference>
<gene>
    <name evidence="2" type="ORF">ACFPN1_04170</name>
</gene>
<name>A0ABW0SJX4_9GAMM</name>
<feature type="chain" id="PRO_5045102949" description="Glycosyltransferase" evidence="1">
    <location>
        <begin position="23"/>
        <end position="226"/>
    </location>
</feature>
<feature type="signal peptide" evidence="1">
    <location>
        <begin position="1"/>
        <end position="22"/>
    </location>
</feature>
<dbReference type="Proteomes" id="UP001596036">
    <property type="component" value="Unassembled WGS sequence"/>
</dbReference>